<evidence type="ECO:0000313" key="3">
    <source>
        <dbReference type="Proteomes" id="UP001153269"/>
    </source>
</evidence>
<evidence type="ECO:0000256" key="1">
    <source>
        <dbReference type="SAM" id="MobiDB-lite"/>
    </source>
</evidence>
<proteinExistence type="predicted"/>
<feature type="compositionally biased region" description="Basic and acidic residues" evidence="1">
    <location>
        <begin position="1"/>
        <end position="25"/>
    </location>
</feature>
<feature type="region of interest" description="Disordered" evidence="1">
    <location>
        <begin position="1"/>
        <end position="41"/>
    </location>
</feature>
<reference evidence="2" key="1">
    <citation type="submission" date="2020-03" db="EMBL/GenBank/DDBJ databases">
        <authorList>
            <person name="Weist P."/>
        </authorList>
    </citation>
    <scope>NUCLEOTIDE SEQUENCE</scope>
</reference>
<name>A0A9N7UA49_PLEPL</name>
<dbReference type="Proteomes" id="UP001153269">
    <property type="component" value="Unassembled WGS sequence"/>
</dbReference>
<organism evidence="2 3">
    <name type="scientific">Pleuronectes platessa</name>
    <name type="common">European plaice</name>
    <dbReference type="NCBI Taxonomy" id="8262"/>
    <lineage>
        <taxon>Eukaryota</taxon>
        <taxon>Metazoa</taxon>
        <taxon>Chordata</taxon>
        <taxon>Craniata</taxon>
        <taxon>Vertebrata</taxon>
        <taxon>Euteleostomi</taxon>
        <taxon>Actinopterygii</taxon>
        <taxon>Neopterygii</taxon>
        <taxon>Teleostei</taxon>
        <taxon>Neoteleostei</taxon>
        <taxon>Acanthomorphata</taxon>
        <taxon>Carangaria</taxon>
        <taxon>Pleuronectiformes</taxon>
        <taxon>Pleuronectoidei</taxon>
        <taxon>Pleuronectidae</taxon>
        <taxon>Pleuronectes</taxon>
    </lineage>
</organism>
<accession>A0A9N7UA49</accession>
<sequence>MKDSGGDAEKEEPVGGLEIEREGECTRWPQSDGTSEVAPTREDSTAVMLLVRAHSCEALKRKFLSNTCSLSPGLMDWESKSSNTALYYHLLFNRVYGIWDKQFGMSTLRSAEPPLP</sequence>
<evidence type="ECO:0000313" key="2">
    <source>
        <dbReference type="EMBL" id="CAB1426509.1"/>
    </source>
</evidence>
<keyword evidence="3" id="KW-1185">Reference proteome</keyword>
<protein>
    <submittedName>
        <fullName evidence="2">Uncharacterized protein</fullName>
    </submittedName>
</protein>
<dbReference type="EMBL" id="CADEAL010000891">
    <property type="protein sequence ID" value="CAB1426509.1"/>
    <property type="molecule type" value="Genomic_DNA"/>
</dbReference>
<dbReference type="AlphaFoldDB" id="A0A9N7UA49"/>
<gene>
    <name evidence="2" type="ORF">PLEPLA_LOCUS14445</name>
</gene>
<comment type="caution">
    <text evidence="2">The sequence shown here is derived from an EMBL/GenBank/DDBJ whole genome shotgun (WGS) entry which is preliminary data.</text>
</comment>